<sequence>MNLKHTSQDDYLHELQAIKAESIGWLPLGQNVYLHRGAPIGAALDSVIEVVGIADADMAGLNVLWLV</sequence>
<accession>A0A6H2H5R9</accession>
<evidence type="ECO:0000313" key="1">
    <source>
        <dbReference type="EMBL" id="QJC55198.1"/>
    </source>
</evidence>
<dbReference type="Proteomes" id="UP000502041">
    <property type="component" value="Chromosome"/>
</dbReference>
<dbReference type="KEGG" id="pvac:HC248_00476"/>
<organism evidence="1 2">
    <name type="scientific">Polaromonas vacuolata</name>
    <dbReference type="NCBI Taxonomy" id="37448"/>
    <lineage>
        <taxon>Bacteria</taxon>
        <taxon>Pseudomonadati</taxon>
        <taxon>Pseudomonadota</taxon>
        <taxon>Betaproteobacteria</taxon>
        <taxon>Burkholderiales</taxon>
        <taxon>Comamonadaceae</taxon>
        <taxon>Polaromonas</taxon>
    </lineage>
</organism>
<reference evidence="1 2" key="1">
    <citation type="submission" date="2020-04" db="EMBL/GenBank/DDBJ databases">
        <title>Complete genome of a Psychrophilic, Marine, Gas Vacuolate Bacterium Polaromonas vacuolata KCTC 22033T.</title>
        <authorList>
            <person name="Hwang K."/>
            <person name="Kim K.M."/>
        </authorList>
    </citation>
    <scope>NUCLEOTIDE SEQUENCE [LARGE SCALE GENOMIC DNA]</scope>
    <source>
        <strain evidence="1 2">KCTC 22033</strain>
    </source>
</reference>
<dbReference type="EMBL" id="CP051461">
    <property type="protein sequence ID" value="QJC55198.1"/>
    <property type="molecule type" value="Genomic_DNA"/>
</dbReference>
<gene>
    <name evidence="1" type="ORF">HC248_00476</name>
</gene>
<evidence type="ECO:0000313" key="2">
    <source>
        <dbReference type="Proteomes" id="UP000502041"/>
    </source>
</evidence>
<protein>
    <submittedName>
        <fullName evidence="1">Uncharacterized protein</fullName>
    </submittedName>
</protein>
<dbReference type="RefSeq" id="WP_168921103.1">
    <property type="nucleotide sequence ID" value="NZ_CP051461.1"/>
</dbReference>
<proteinExistence type="predicted"/>
<dbReference type="AlphaFoldDB" id="A0A6H2H5R9"/>
<name>A0A6H2H5R9_9BURK</name>
<keyword evidence="2" id="KW-1185">Reference proteome</keyword>